<gene>
    <name evidence="8" type="ORF">TMSB3V08_LOCUS4238</name>
</gene>
<feature type="compositionally biased region" description="Polar residues" evidence="5">
    <location>
        <begin position="1374"/>
        <end position="1383"/>
    </location>
</feature>
<dbReference type="GO" id="GO:0048511">
    <property type="term" value="P:rhythmic process"/>
    <property type="evidence" value="ECO:0007669"/>
    <property type="project" value="UniProtKB-KW"/>
</dbReference>
<keyword evidence="3" id="KW-0539">Nucleus</keyword>
<feature type="compositionally biased region" description="Pro residues" evidence="5">
    <location>
        <begin position="1079"/>
        <end position="1089"/>
    </location>
</feature>
<accession>A0A7R9E4R1</accession>
<protein>
    <recommendedName>
        <fullName evidence="9">Timeless</fullName>
    </recommendedName>
</protein>
<dbReference type="InterPro" id="IPR044998">
    <property type="entry name" value="Timeless"/>
</dbReference>
<feature type="compositionally biased region" description="Low complexity" evidence="5">
    <location>
        <begin position="1341"/>
        <end position="1358"/>
    </location>
</feature>
<feature type="domain" description="Timeless N-terminal" evidence="6">
    <location>
        <begin position="23"/>
        <end position="284"/>
    </location>
</feature>
<dbReference type="Pfam" id="PF04821">
    <property type="entry name" value="TIMELESS"/>
    <property type="match status" value="1"/>
</dbReference>
<name>A0A7R9E4R1_9NEOP</name>
<evidence type="ECO:0000256" key="2">
    <source>
        <dbReference type="ARBA" id="ARBA00008174"/>
    </source>
</evidence>
<evidence type="ECO:0000313" key="8">
    <source>
        <dbReference type="EMBL" id="CAD7427393.1"/>
    </source>
</evidence>
<dbReference type="GO" id="GO:0009649">
    <property type="term" value="P:entrainment of circadian clock"/>
    <property type="evidence" value="ECO:0007669"/>
    <property type="project" value="TreeGrafter"/>
</dbReference>
<feature type="compositionally biased region" description="Acidic residues" evidence="5">
    <location>
        <begin position="1319"/>
        <end position="1329"/>
    </location>
</feature>
<dbReference type="EMBL" id="OB793447">
    <property type="protein sequence ID" value="CAD7427393.1"/>
    <property type="molecule type" value="Genomic_DNA"/>
</dbReference>
<dbReference type="InterPro" id="IPR007725">
    <property type="entry name" value="TIMELESS_C"/>
</dbReference>
<evidence type="ECO:0000256" key="1">
    <source>
        <dbReference type="ARBA" id="ARBA00004123"/>
    </source>
</evidence>
<evidence type="ECO:0000256" key="5">
    <source>
        <dbReference type="SAM" id="MobiDB-lite"/>
    </source>
</evidence>
<proteinExistence type="inferred from homology"/>
<dbReference type="Pfam" id="PF05029">
    <property type="entry name" value="TIMELESS_C"/>
    <property type="match status" value="1"/>
</dbReference>
<dbReference type="GO" id="GO:0031298">
    <property type="term" value="C:replication fork protection complex"/>
    <property type="evidence" value="ECO:0007669"/>
    <property type="project" value="TreeGrafter"/>
</dbReference>
<comment type="similarity">
    <text evidence="2">Belongs to the timeless family.</text>
</comment>
<comment type="subcellular location">
    <subcellularLocation>
        <location evidence="1">Nucleus</location>
    </subcellularLocation>
</comment>
<feature type="compositionally biased region" description="Low complexity" evidence="5">
    <location>
        <begin position="1279"/>
        <end position="1293"/>
    </location>
</feature>
<feature type="region of interest" description="Disordered" evidence="5">
    <location>
        <begin position="970"/>
        <end position="990"/>
    </location>
</feature>
<dbReference type="Pfam" id="PF26019">
    <property type="entry name" value="HTH_TIMELESS"/>
    <property type="match status" value="2"/>
</dbReference>
<evidence type="ECO:0000256" key="3">
    <source>
        <dbReference type="ARBA" id="ARBA00023242"/>
    </source>
</evidence>
<organism evidence="8">
    <name type="scientific">Timema monikensis</name>
    <dbReference type="NCBI Taxonomy" id="170555"/>
    <lineage>
        <taxon>Eukaryota</taxon>
        <taxon>Metazoa</taxon>
        <taxon>Ecdysozoa</taxon>
        <taxon>Arthropoda</taxon>
        <taxon>Hexapoda</taxon>
        <taxon>Insecta</taxon>
        <taxon>Pterygota</taxon>
        <taxon>Neoptera</taxon>
        <taxon>Polyneoptera</taxon>
        <taxon>Phasmatodea</taxon>
        <taxon>Timematodea</taxon>
        <taxon>Timematoidea</taxon>
        <taxon>Timematidae</taxon>
        <taxon>Timema</taxon>
    </lineage>
</organism>
<evidence type="ECO:0000256" key="4">
    <source>
        <dbReference type="ARBA" id="ARBA00023306"/>
    </source>
</evidence>
<evidence type="ECO:0000259" key="7">
    <source>
        <dbReference type="Pfam" id="PF05029"/>
    </source>
</evidence>
<dbReference type="GO" id="GO:0043111">
    <property type="term" value="P:replication fork arrest"/>
    <property type="evidence" value="ECO:0007669"/>
    <property type="project" value="TreeGrafter"/>
</dbReference>
<feature type="region of interest" description="Disordered" evidence="5">
    <location>
        <begin position="1041"/>
        <end position="1106"/>
    </location>
</feature>
<dbReference type="GO" id="GO:0003677">
    <property type="term" value="F:DNA binding"/>
    <property type="evidence" value="ECO:0007669"/>
    <property type="project" value="TreeGrafter"/>
</dbReference>
<sequence>MSSLLYAELAATCNALGYHDGQKYYVDIHCVETIKDLIRYLRRDDENHEIRRHLGEAKVLQMDLIPIFKGYWERSDLFDVVLRLMLNLTNPALLLYREELPADKTSRNFYLQIISHLQMYKEALTNTAIWAIFSKKLGEILQIEWQERGEETSLVVERILILVRNVLQVPADPDAEKRTDNDASIHDQILWALHQSGMVDIFLYISSMENEHQYYMHILEIVSLMLREQSPVELASAALQRSSLEKQRDESELLAIRLEETQERFIKVRKYAGARHSRFGGTFVLKEVKSISDQDLIYHKPLNNIEDLNFDVDKNKQKRPKNRLPMKSERTERRSAYSVRLFLKEFCVEFLTGAYNNLMHSVKDGLVRAKAQANDESYYLWAMKFFMEFNRNYNFQVQLVSETMHTQTFHFVQTQLENCYEMMVSDKKKLLLWSRRMHLALKAYQELLMTLTAMDKSTDATVRNSSKVIKSNIFYVIEYRELILMLLLNFDEVKMSRAYLKDLIETAHIFLKLLEQFCSRSHLVVQKPAVRRKKIKINKDSNQTPQETLRDPEALWDELGPQLSVVLQGHTEISSDVIPFDAVSDKDIDEQKVDAMRNIQTYLQEHKFEEAISLLRASREVWPENDCFGNPYMSPEEEFMSIRDIFMADIPPAEGDSPEVMQPTTHNQEPEEVVPSLSCPGSAFTLPLILSCFPHPVNFYHTDLSFILFLHYPCSCGVRHFWLAHSKVVQACAMLLHQFNKNTSYTNHCVVKMLHRIAWDIKMPAMLFQASLFRTFQRILHSRNEQFKVIAVISYRFVSFSLNRWLIIEQPSPPRRDVSEQFSASHAKEGQTLLCVKAEELSKLAVFIVRKFTEVAATNKKVFMELLFWKSNKDAYDIEQGYGSYTAQTHSSKQVWGEEEEDELRRLYQEFMSKEGGSSSGVVDWILENIINKDRSKRGIIKKLKDLGYNISTKVSTHFGLEDTTKVSTHFGLEDTTKPPPKRPPKQWTETEVQELTQLFHTYKESRDPVGDILVNLTIVRPRSQVVSQLLDSGLVHDKKELRKKRSGKSSGERDPDSSPDESDIDSGASGSDSERGTSPPPNRRPMPNQPKARAKSNKRKHAPKKVTLFSAAQVATLLKDVIEAGMKEALEWVQSALAEEADDRDDELAEEGVPMLPLTEGTISAMEDATFLRLLTALGLAEPFQEQEMYWRIPPSLSPQDLRSRAEVITHALEGRFTALQDDATVRRGRRGSESLDSSGDEFSRLKRFVPGSPAGGTTRDRHDVTQRNKTDLSAQQTTSSPNITTNITSASKHSESDDADSSVPKRRGLNIPVLFDSDGESDEEERADESQRNLDQIASTSKTTKSSSIVSTSKNKMSLKKPTSLDSDSELSEATSIQGLETSKGGPNHSIDLLWDSLLSGKSSFAKMPDSGGAKTPSSTASIKPKRHRIIKTPVLDSDSDEEFPDISRTFDQNKKDTVAADCSPRTQSKKDVLKSILDSSDSDSDPNRSGRKLGNSLWNESNGEMTRRTAHKRILDSDSEDEIKNTKKLHPIHDDDD</sequence>
<feature type="compositionally biased region" description="Basic residues" evidence="5">
    <location>
        <begin position="1093"/>
        <end position="1105"/>
    </location>
</feature>
<feature type="region of interest" description="Disordered" evidence="5">
    <location>
        <begin position="1228"/>
        <end position="1394"/>
    </location>
</feature>
<reference evidence="8" key="1">
    <citation type="submission" date="2020-11" db="EMBL/GenBank/DDBJ databases">
        <authorList>
            <person name="Tran Van P."/>
        </authorList>
    </citation>
    <scope>NUCLEOTIDE SEQUENCE</scope>
</reference>
<feature type="region of interest" description="Disordered" evidence="5">
    <location>
        <begin position="1406"/>
        <end position="1540"/>
    </location>
</feature>
<feature type="compositionally biased region" description="Basic and acidic residues" evidence="5">
    <location>
        <begin position="1260"/>
        <end position="1272"/>
    </location>
</feature>
<dbReference type="GO" id="GO:0000076">
    <property type="term" value="P:DNA replication checkpoint signaling"/>
    <property type="evidence" value="ECO:0007669"/>
    <property type="project" value="TreeGrafter"/>
</dbReference>
<dbReference type="InterPro" id="IPR006906">
    <property type="entry name" value="Timeless_N"/>
</dbReference>
<feature type="domain" description="Timeless C-terminal" evidence="7">
    <location>
        <begin position="1118"/>
        <end position="1204"/>
    </location>
</feature>
<evidence type="ECO:0008006" key="9">
    <source>
        <dbReference type="Google" id="ProtNLM"/>
    </source>
</evidence>
<dbReference type="PANTHER" id="PTHR22940">
    <property type="entry name" value="TIMEOUT/TIMELESS-2"/>
    <property type="match status" value="1"/>
</dbReference>
<dbReference type="GO" id="GO:0006281">
    <property type="term" value="P:DNA repair"/>
    <property type="evidence" value="ECO:0007669"/>
    <property type="project" value="TreeGrafter"/>
</dbReference>
<keyword evidence="4" id="KW-0131">Cell cycle</keyword>
<evidence type="ECO:0000259" key="6">
    <source>
        <dbReference type="Pfam" id="PF04821"/>
    </source>
</evidence>
<dbReference type="PANTHER" id="PTHR22940:SF4">
    <property type="entry name" value="PROTEIN TIMELESS HOMOLOG"/>
    <property type="match status" value="1"/>
</dbReference>